<sequence length="954" mass="102195">MKTQISKKSVDAQKRYAGVYQQQGRMLTDADWNSLVDVLKAQLAEALKDVVGSGAPRNGAFSIADNRNIQPGDVYIDGLRAVLPGTTAFAAGLQPDLPGSGDLPATGPYVVYADVWERALTALEDSDLRDVALNGADTCTRTQTMLQVKTCGGGVNPETDIPQKGNAALSLDLHDNLEASDPCDPCAGLVGAGAGRVGNYLFRLEVHAVTGDADNPTALTLKWSSENGAEQFSAQTEGLMPPGFVNARFLYEFFDSTTEKHAGVHLTSGFSPRAGILNTTYAIPDGVSDPKDFVRRWDGYCELSRSGSTWTLVDGWDKGVDLSTGISSTQPGYVALGPGLTVNLEAFRMNLELSGRTFVVGDYWLAPVREAVHTAGSAVCSGTLPDGIDHHFLRLAGVAADGTVTRHVDDADRRRHGFPPLTDLHAHDIDYQTGCTQGLFLNFQGTVKQALDTICSIQAEHVGFTKPCNTSLYRGQPIATVADALGLLCDIRARHVAYDTGACAFLNQPEIETVQDALDALCQRPAGGGCKVTVGEEGQFTTIAAAVKTLTAEGIFDICLCLLRGDHALERVEKEKDVELLHLSVTGCGPGTRIQPSESAAFVGIDELHLDDLWVVSLDHEHPVEISDCGVVDLDRVHHVGMAAETALLEVSATAAFSMNHCTLEAYAKAELSVPAAIFSFDDDLAALFVHPERREFLAAAALEAQRLAKLNANGRQKIAEQLQAALETAGRLSRNERLSYERLIQVLELPETGKTHFLDALCDIRDQAHHATAGGALLLADALARVSILNSRIYGQVSLYGASGDSLSEEEIKQLQQMLASAGVLTLVAQAADLSIQGTMLTRLALASERVDEIRQIIEAGKGIMTDLYKAILISDSMIAWNGNLLLSADVTLNGNTMESLHTIVGSVIGETVIYSGNRVQRRIRNNEWVGGGRLLTAARDAVKAANMPEGSW</sequence>
<protein>
    <submittedName>
        <fullName evidence="1">Uncharacterized protein</fullName>
    </submittedName>
</protein>
<dbReference type="KEGG" id="dov:DSCO28_28080"/>
<proteinExistence type="predicted"/>
<organism evidence="1 2">
    <name type="scientific">Desulfosarcina ovata subsp. sediminis</name>
    <dbReference type="NCBI Taxonomy" id="885957"/>
    <lineage>
        <taxon>Bacteria</taxon>
        <taxon>Pseudomonadati</taxon>
        <taxon>Thermodesulfobacteriota</taxon>
        <taxon>Desulfobacteria</taxon>
        <taxon>Desulfobacterales</taxon>
        <taxon>Desulfosarcinaceae</taxon>
        <taxon>Desulfosarcina</taxon>
    </lineage>
</organism>
<gene>
    <name evidence="1" type="ORF">DSCO28_28080</name>
</gene>
<evidence type="ECO:0000313" key="2">
    <source>
        <dbReference type="Proteomes" id="UP000425960"/>
    </source>
</evidence>
<dbReference type="InterPro" id="IPR045392">
    <property type="entry name" value="DUF6519"/>
</dbReference>
<dbReference type="Pfam" id="PF20129">
    <property type="entry name" value="DUF6519"/>
    <property type="match status" value="1"/>
</dbReference>
<reference evidence="1 2" key="1">
    <citation type="submission" date="2019-11" db="EMBL/GenBank/DDBJ databases">
        <title>Comparative genomics of hydrocarbon-degrading Desulfosarcina strains.</title>
        <authorList>
            <person name="Watanabe M."/>
            <person name="Kojima H."/>
            <person name="Fukui M."/>
        </authorList>
    </citation>
    <scope>NUCLEOTIDE SEQUENCE [LARGE SCALE GENOMIC DNA]</scope>
    <source>
        <strain evidence="1 2">28bB2T</strain>
    </source>
</reference>
<accession>A0A5K7ZJC2</accession>
<evidence type="ECO:0000313" key="1">
    <source>
        <dbReference type="EMBL" id="BBO82242.1"/>
    </source>
</evidence>
<dbReference type="EMBL" id="AP021876">
    <property type="protein sequence ID" value="BBO82242.1"/>
    <property type="molecule type" value="Genomic_DNA"/>
</dbReference>
<dbReference type="AlphaFoldDB" id="A0A5K7ZJC2"/>
<dbReference type="Proteomes" id="UP000425960">
    <property type="component" value="Chromosome"/>
</dbReference>
<name>A0A5K7ZJC2_9BACT</name>
<dbReference type="RefSeq" id="WP_155322753.1">
    <property type="nucleotide sequence ID" value="NZ_AP021876.1"/>
</dbReference>